<evidence type="ECO:0000256" key="4">
    <source>
        <dbReference type="ARBA" id="ARBA00023157"/>
    </source>
</evidence>
<dbReference type="PANTHER" id="PTHR45656">
    <property type="entry name" value="PROTEIN CBR-CLEC-78"/>
    <property type="match status" value="1"/>
</dbReference>
<keyword evidence="9" id="KW-1185">Reference proteome</keyword>
<dbReference type="AlphaFoldDB" id="A0A091LK96"/>
<protein>
    <submittedName>
        <fullName evidence="8">Complement receptor type 1</fullName>
    </submittedName>
</protein>
<keyword evidence="2" id="KW-0732">Signal</keyword>
<dbReference type="PROSITE" id="PS50923">
    <property type="entry name" value="SUSHI"/>
    <property type="match status" value="4"/>
</dbReference>
<dbReference type="SMART" id="SM00032">
    <property type="entry name" value="CCP"/>
    <property type="match status" value="4"/>
</dbReference>
<feature type="transmembrane region" description="Helical" evidence="6">
    <location>
        <begin position="327"/>
        <end position="349"/>
    </location>
</feature>
<dbReference type="EMBL" id="KK755801">
    <property type="protein sequence ID" value="KFP43261.1"/>
    <property type="molecule type" value="Genomic_DNA"/>
</dbReference>
<feature type="disulfide bond" evidence="5">
    <location>
        <begin position="51"/>
        <end position="78"/>
    </location>
</feature>
<dbReference type="Pfam" id="PF00084">
    <property type="entry name" value="Sushi"/>
    <property type="match status" value="4"/>
</dbReference>
<feature type="disulfide bond" evidence="5">
    <location>
        <begin position="231"/>
        <end position="258"/>
    </location>
</feature>
<comment type="caution">
    <text evidence="5">Lacks conserved residue(s) required for the propagation of feature annotation.</text>
</comment>
<proteinExistence type="predicted"/>
<evidence type="ECO:0000256" key="5">
    <source>
        <dbReference type="PROSITE-ProRule" id="PRU00302"/>
    </source>
</evidence>
<evidence type="ECO:0000313" key="9">
    <source>
        <dbReference type="Proteomes" id="UP000053330"/>
    </source>
</evidence>
<evidence type="ECO:0000256" key="6">
    <source>
        <dbReference type="SAM" id="Phobius"/>
    </source>
</evidence>
<keyword evidence="3" id="KW-0677">Repeat</keyword>
<evidence type="ECO:0000259" key="7">
    <source>
        <dbReference type="PROSITE" id="PS50923"/>
    </source>
</evidence>
<feature type="domain" description="Sushi" evidence="7">
    <location>
        <begin position="139"/>
        <end position="199"/>
    </location>
</feature>
<keyword evidence="8" id="KW-0675">Receptor</keyword>
<evidence type="ECO:0000256" key="1">
    <source>
        <dbReference type="ARBA" id="ARBA00022659"/>
    </source>
</evidence>
<dbReference type="Gene3D" id="2.10.70.10">
    <property type="entry name" value="Complement Module, domain 1"/>
    <property type="match status" value="4"/>
</dbReference>
<feature type="disulfide bond" evidence="5">
    <location>
        <begin position="290"/>
        <end position="317"/>
    </location>
</feature>
<feature type="disulfide bond" evidence="5">
    <location>
        <begin position="202"/>
        <end position="245"/>
    </location>
</feature>
<dbReference type="CDD" id="cd00033">
    <property type="entry name" value="CCP"/>
    <property type="match status" value="4"/>
</dbReference>
<dbReference type="InterPro" id="IPR000436">
    <property type="entry name" value="Sushi_SCR_CCP_dom"/>
</dbReference>
<sequence length="370" mass="39881">AQCQADKTWDPPVPVCEQVVKCLPPPRIANGERSSHLSDTFDVGALVHYRCKHGFSLVGNQTVRCTTYGVWSRPLPRCEVGNGKAVRLESLCRPEDIVTIECNTADVPKDLHKPQCQPRSTWDPPLSHQGKRKACVTSLHCSKPADIAHGSLSGPVKALATPGTSVSYICEPGFSLIGTASIYCTQSGAWSHPPPICQAVKCLHPPNITNGKLKGNISDTFSYGASVSYICSPGFSLVGNAFINCTASGTWSQPPPRCKEIGCIFPEVQGVKKAIKGNSYRFGTNITLECDDGYTLEGISQVQCQEDFSWDPPVPACKLTSRKSGSVGLGVAAAGILLLLGAGIVWKIISKQKEGYYNTYENYSYQTPLN</sequence>
<evidence type="ECO:0000256" key="2">
    <source>
        <dbReference type="ARBA" id="ARBA00022729"/>
    </source>
</evidence>
<feature type="disulfide bond" evidence="5">
    <location>
        <begin position="170"/>
        <end position="197"/>
    </location>
</feature>
<keyword evidence="6" id="KW-0472">Membrane</keyword>
<feature type="domain" description="Sushi" evidence="7">
    <location>
        <begin position="261"/>
        <end position="319"/>
    </location>
</feature>
<keyword evidence="6" id="KW-0812">Transmembrane</keyword>
<feature type="non-terminal residue" evidence="8">
    <location>
        <position position="1"/>
    </location>
</feature>
<name>A0A091LK96_9AVES</name>
<dbReference type="PANTHER" id="PTHR45656:SF4">
    <property type="entry name" value="PROTEIN CBR-CLEC-78"/>
    <property type="match status" value="1"/>
</dbReference>
<feature type="disulfide bond" evidence="5">
    <location>
        <begin position="22"/>
        <end position="65"/>
    </location>
</feature>
<feature type="domain" description="Sushi" evidence="7">
    <location>
        <begin position="20"/>
        <end position="80"/>
    </location>
</feature>
<keyword evidence="6" id="KW-1133">Transmembrane helix</keyword>
<dbReference type="SUPFAM" id="SSF57535">
    <property type="entry name" value="Complement control module/SCR domain"/>
    <property type="match status" value="4"/>
</dbReference>
<feature type="non-terminal residue" evidence="8">
    <location>
        <position position="370"/>
    </location>
</feature>
<evidence type="ECO:0000313" key="8">
    <source>
        <dbReference type="EMBL" id="KFP43261.1"/>
    </source>
</evidence>
<organism evidence="8 9">
    <name type="scientific">Chlamydotis macqueenii</name>
    <name type="common">Macqueen's bustard</name>
    <dbReference type="NCBI Taxonomy" id="187382"/>
    <lineage>
        <taxon>Eukaryota</taxon>
        <taxon>Metazoa</taxon>
        <taxon>Chordata</taxon>
        <taxon>Craniata</taxon>
        <taxon>Vertebrata</taxon>
        <taxon>Euteleostomi</taxon>
        <taxon>Archelosauria</taxon>
        <taxon>Archosauria</taxon>
        <taxon>Dinosauria</taxon>
        <taxon>Saurischia</taxon>
        <taxon>Theropoda</taxon>
        <taxon>Coelurosauria</taxon>
        <taxon>Aves</taxon>
        <taxon>Neognathae</taxon>
        <taxon>Neoaves</taxon>
        <taxon>Otidimorphae</taxon>
        <taxon>Otidiformes</taxon>
        <taxon>Otididae</taxon>
        <taxon>Chlamydotis</taxon>
    </lineage>
</organism>
<dbReference type="FunFam" id="2.10.70.10:FF:000014">
    <property type="entry name" value="Membrane cofactor protein"/>
    <property type="match status" value="2"/>
</dbReference>
<reference evidence="8 9" key="1">
    <citation type="submission" date="2014-04" db="EMBL/GenBank/DDBJ databases">
        <title>Genome evolution of avian class.</title>
        <authorList>
            <person name="Zhang G."/>
            <person name="Li C."/>
        </authorList>
    </citation>
    <scope>NUCLEOTIDE SEQUENCE [LARGE SCALE GENOMIC DNA]</scope>
    <source>
        <strain evidence="8">BGI_N324</strain>
    </source>
</reference>
<dbReference type="InterPro" id="IPR035976">
    <property type="entry name" value="Sushi/SCR/CCP_sf"/>
</dbReference>
<dbReference type="Proteomes" id="UP000053330">
    <property type="component" value="Unassembled WGS sequence"/>
</dbReference>
<feature type="disulfide bond" evidence="5">
    <location>
        <begin position="141"/>
        <end position="184"/>
    </location>
</feature>
<keyword evidence="4 5" id="KW-1015">Disulfide bond</keyword>
<evidence type="ECO:0000256" key="3">
    <source>
        <dbReference type="ARBA" id="ARBA00022737"/>
    </source>
</evidence>
<dbReference type="InterPro" id="IPR051277">
    <property type="entry name" value="SEZ6_CSMD_C4BPB_Regulators"/>
</dbReference>
<feature type="domain" description="Sushi" evidence="7">
    <location>
        <begin position="200"/>
        <end position="260"/>
    </location>
</feature>
<accession>A0A091LK96</accession>
<gene>
    <name evidence="8" type="ORF">N324_02711</name>
</gene>
<keyword evidence="1 5" id="KW-0768">Sushi</keyword>